<keyword evidence="14" id="KW-0966">Cell projection</keyword>
<feature type="compositionally biased region" description="Basic and acidic residues" evidence="20">
    <location>
        <begin position="8"/>
        <end position="22"/>
    </location>
</feature>
<dbReference type="InterPro" id="IPR027359">
    <property type="entry name" value="Volt_channel_dom_sf"/>
</dbReference>
<feature type="region of interest" description="Disordered" evidence="20">
    <location>
        <begin position="806"/>
        <end position="835"/>
    </location>
</feature>
<evidence type="ECO:0000256" key="9">
    <source>
        <dbReference type="ARBA" id="ARBA00023054"/>
    </source>
</evidence>
<keyword evidence="15 17" id="KW-0407">Ion channel</keyword>
<keyword evidence="17" id="KW-0106">Calcium</keyword>
<evidence type="ECO:0000256" key="21">
    <source>
        <dbReference type="SAM" id="Phobius"/>
    </source>
</evidence>
<keyword evidence="17" id="KW-0479">Metal-binding</keyword>
<dbReference type="GO" id="GO:0005272">
    <property type="term" value="F:sodium channel activity"/>
    <property type="evidence" value="ECO:0007669"/>
    <property type="project" value="TreeGrafter"/>
</dbReference>
<feature type="disulfide bond" evidence="18">
    <location>
        <begin position="231"/>
        <end position="244"/>
    </location>
</feature>
<dbReference type="Gene3D" id="1.10.238.10">
    <property type="entry name" value="EF-hand"/>
    <property type="match status" value="1"/>
</dbReference>
<evidence type="ECO:0000313" key="23">
    <source>
        <dbReference type="Ensembl" id="ENSCMMP00000027928.1"/>
    </source>
</evidence>
<keyword evidence="8 21" id="KW-1133">Transmembrane helix</keyword>
<keyword evidence="7 21" id="KW-0812">Transmembrane</keyword>
<feature type="transmembrane region" description="Helical" evidence="21">
    <location>
        <begin position="409"/>
        <end position="427"/>
    </location>
</feature>
<dbReference type="GO" id="GO:0005262">
    <property type="term" value="F:calcium channel activity"/>
    <property type="evidence" value="ECO:0007669"/>
    <property type="project" value="UniProtKB-KW"/>
</dbReference>
<sequence>MSSSHLNNRAESHFRAPEEHELKTVGKKAWDNPVYNGSPSTSLKIRAIYNPKSILENPCENFEEVGDPLPYQTEQNKAVDGKTSPFLKCCFYIFRGIRGLWGTTLTENTAENRELYVKTTLRELLVYIVFLVDICLLTYGMTSSNAYYYTKVMSELFLQTSSDSRVSFQSIGSMSDFWVYAQGPLLDNLYWTKWYNNESLAAHNTQSYIYYENLLLGVPRMRQLKVKNNSCVVHDDFKEEISGCYDVYSEDKEERVSFGLVNGTAWRYHSEEELGGSSHWGRLTSYSGGGYYIDLKLTREESAEALQILKEKLWLDRGTRVVFIDFSVYNANINLFCVLRLVVEFPATGGAIPSWQIRTVKLIRYVSAWDFFIVACEIVFCVFIFYYVVEEILELRIHKLQYFTSIWNILDVVVILLSIIAIGFHIFRTIEVNRLLGELLKHPDTYADFEFLAFWQTQYNNMNAVNLFFAWIKIFKYISFNKTMTQLSSTLARCAKDILGFAIMFFIVFFAYAQLGYLLFGTQVENFSTFVKCIFTQFRIILGDFDYNSIDNANRVLGPIYFVTYVFFVFFVLLNMFLAIINDTYSEVKEELSSQKDELQLSDILKQSYNRTLMRLKLKKERISDVQKALQNGTKELDFEDFKNSLKELGHADHEITAAFSRFDKDGNHILDEEEQQQMKHDLEAKRVALNTEIENLGKSYGGNNLDESLTYVEAKNNHANKASWVSKEEFQVLLQRVLHLEQSINSIGSKIDAVVSKLEVLERNKLKRKDLMGKPLDSEPRQEELLHENLDQLVKEEAEGWGVECLQGNNTSDNSSQNGVCPILPRSSVPGSQVPKNIQLQSDVHF</sequence>
<feature type="region of interest" description="Disordered" evidence="20">
    <location>
        <begin position="1"/>
        <end position="22"/>
    </location>
</feature>
<feature type="compositionally biased region" description="Polar residues" evidence="20">
    <location>
        <begin position="808"/>
        <end position="820"/>
    </location>
</feature>
<feature type="binding site" evidence="17">
    <location>
        <position position="675"/>
    </location>
    <ligand>
        <name>Ca(2+)</name>
        <dbReference type="ChEBI" id="CHEBI:29108"/>
        <label>2</label>
    </ligand>
</feature>
<dbReference type="Gene3D" id="1.20.5.340">
    <property type="match status" value="1"/>
</dbReference>
<evidence type="ECO:0000256" key="15">
    <source>
        <dbReference type="ARBA" id="ARBA00023303"/>
    </source>
</evidence>
<accession>A0A8C3CY35</accession>
<dbReference type="Pfam" id="PF20519">
    <property type="entry name" value="Polycystin_dom"/>
    <property type="match status" value="1"/>
</dbReference>
<evidence type="ECO:0000256" key="10">
    <source>
        <dbReference type="ARBA" id="ARBA00023065"/>
    </source>
</evidence>
<dbReference type="Pfam" id="PF18109">
    <property type="entry name" value="Fer4_24"/>
    <property type="match status" value="1"/>
</dbReference>
<reference evidence="23" key="1">
    <citation type="submission" date="2018-09" db="EMBL/GenBank/DDBJ databases">
        <title>Common duck and Muscovy duck high density SNP chip.</title>
        <authorList>
            <person name="Vignal A."/>
            <person name="Thebault N."/>
            <person name="Warren W.C."/>
        </authorList>
    </citation>
    <scope>NUCLEOTIDE SEQUENCE [LARGE SCALE GENOMIC DNA]</scope>
</reference>
<evidence type="ECO:0000256" key="19">
    <source>
        <dbReference type="SAM" id="Coils"/>
    </source>
</evidence>
<dbReference type="SUPFAM" id="SSF81324">
    <property type="entry name" value="Voltage-gated potassium channels"/>
    <property type="match status" value="1"/>
</dbReference>
<keyword evidence="9 19" id="KW-0175">Coiled coil</keyword>
<organism evidence="23 24">
    <name type="scientific">Cairina moschata</name>
    <name type="common">Muscovy duck</name>
    <dbReference type="NCBI Taxonomy" id="8855"/>
    <lineage>
        <taxon>Eukaryota</taxon>
        <taxon>Metazoa</taxon>
        <taxon>Chordata</taxon>
        <taxon>Craniata</taxon>
        <taxon>Vertebrata</taxon>
        <taxon>Euteleostomi</taxon>
        <taxon>Archelosauria</taxon>
        <taxon>Archosauria</taxon>
        <taxon>Dinosauria</taxon>
        <taxon>Saurischia</taxon>
        <taxon>Theropoda</taxon>
        <taxon>Coelurosauria</taxon>
        <taxon>Aves</taxon>
        <taxon>Neognathae</taxon>
        <taxon>Galloanserae</taxon>
        <taxon>Anseriformes</taxon>
        <taxon>Anatidae</taxon>
        <taxon>Anatinae</taxon>
        <taxon>Cairina</taxon>
    </lineage>
</organism>
<evidence type="ECO:0000256" key="13">
    <source>
        <dbReference type="ARBA" id="ARBA00023180"/>
    </source>
</evidence>
<keyword evidence="16" id="KW-0968">Cytoplasmic vesicle</keyword>
<evidence type="ECO:0000256" key="8">
    <source>
        <dbReference type="ARBA" id="ARBA00022989"/>
    </source>
</evidence>
<dbReference type="InterPro" id="IPR002048">
    <property type="entry name" value="EF_hand_dom"/>
</dbReference>
<dbReference type="InterPro" id="IPR046791">
    <property type="entry name" value="Polycystin_dom"/>
</dbReference>
<evidence type="ECO:0000256" key="1">
    <source>
        <dbReference type="ARBA" id="ARBA00004272"/>
    </source>
</evidence>
<dbReference type="GO" id="GO:0015269">
    <property type="term" value="F:calcium-activated potassium channel activity"/>
    <property type="evidence" value="ECO:0007669"/>
    <property type="project" value="TreeGrafter"/>
</dbReference>
<keyword evidence="13" id="KW-0325">Glycoprotein</keyword>
<feature type="transmembrane region" description="Helical" evidence="21">
    <location>
        <begin position="560"/>
        <end position="581"/>
    </location>
</feature>
<dbReference type="GO" id="GO:0005509">
    <property type="term" value="F:calcium ion binding"/>
    <property type="evidence" value="ECO:0007669"/>
    <property type="project" value="InterPro"/>
</dbReference>
<keyword evidence="5" id="KW-1003">Cell membrane</keyword>
<evidence type="ECO:0000259" key="22">
    <source>
        <dbReference type="PROSITE" id="PS50222"/>
    </source>
</evidence>
<evidence type="ECO:0000256" key="17">
    <source>
        <dbReference type="PIRSR" id="PIRSR603915-1"/>
    </source>
</evidence>
<keyword evidence="10 17" id="KW-0406">Ion transport</keyword>
<feature type="transmembrane region" description="Helical" evidence="21">
    <location>
        <begin position="124"/>
        <end position="149"/>
    </location>
</feature>
<name>A0A8C3CY35_CAIMO</name>
<dbReference type="Ensembl" id="ENSCMMT00000030466.1">
    <property type="protein sequence ID" value="ENSCMMP00000027928.1"/>
    <property type="gene ID" value="ENSCMMG00000017054.1"/>
</dbReference>
<evidence type="ECO:0000256" key="6">
    <source>
        <dbReference type="ARBA" id="ARBA00022673"/>
    </source>
</evidence>
<dbReference type="PRINTS" id="PR01433">
    <property type="entry name" value="POLYCYSTIN2"/>
</dbReference>
<dbReference type="FunFam" id="1.10.287.70:FF:000055">
    <property type="entry name" value="Polycystic kidney disease 2-like 1"/>
    <property type="match status" value="1"/>
</dbReference>
<feature type="coiled-coil region" evidence="19">
    <location>
        <begin position="673"/>
        <end position="700"/>
    </location>
</feature>
<dbReference type="Gene3D" id="1.20.120.350">
    <property type="entry name" value="Voltage-gated potassium channels. Chain C"/>
    <property type="match status" value="1"/>
</dbReference>
<dbReference type="Proteomes" id="UP000694556">
    <property type="component" value="Chromosome 6"/>
</dbReference>
<dbReference type="InterPro" id="IPR051223">
    <property type="entry name" value="Polycystin"/>
</dbReference>
<comment type="subcellular location">
    <subcellularLocation>
        <location evidence="1">Cell projection</location>
        <location evidence="1">Cilium membrane</location>
        <topology evidence="1">Multi-pass membrane protein</topology>
    </subcellularLocation>
    <subcellularLocation>
        <location evidence="2">Cytoplasmic vesicle</location>
    </subcellularLocation>
</comment>
<reference evidence="23" key="3">
    <citation type="submission" date="2025-09" db="UniProtKB">
        <authorList>
            <consortium name="Ensembl"/>
        </authorList>
    </citation>
    <scope>IDENTIFICATION</scope>
</reference>
<dbReference type="InterPro" id="IPR003915">
    <property type="entry name" value="PKD_2"/>
</dbReference>
<dbReference type="FunFam" id="1.10.238.10:FF:000405">
    <property type="entry name" value="Polycystin 2 like 1, transient receptor potential cation channel"/>
    <property type="match status" value="1"/>
</dbReference>
<comment type="similarity">
    <text evidence="3">Belongs to the polycystin family.</text>
</comment>
<evidence type="ECO:0000256" key="2">
    <source>
        <dbReference type="ARBA" id="ARBA00004541"/>
    </source>
</evidence>
<protein>
    <submittedName>
        <fullName evidence="23">Polycystin 2 like 1, transient receptor potential cation channel</fullName>
    </submittedName>
</protein>
<feature type="binding site" evidence="17">
    <location>
        <position position="664"/>
    </location>
    <ligand>
        <name>Ca(2+)</name>
        <dbReference type="ChEBI" id="CHEBI:29108"/>
        <label>2</label>
    </ligand>
</feature>
<dbReference type="AlphaFoldDB" id="A0A8C3CY35"/>
<dbReference type="GO" id="GO:0051371">
    <property type="term" value="F:muscle alpha-actinin binding"/>
    <property type="evidence" value="ECO:0007669"/>
    <property type="project" value="TreeGrafter"/>
</dbReference>
<evidence type="ECO:0000256" key="20">
    <source>
        <dbReference type="SAM" id="MobiDB-lite"/>
    </source>
</evidence>
<evidence type="ECO:0000256" key="14">
    <source>
        <dbReference type="ARBA" id="ARBA00023273"/>
    </source>
</evidence>
<dbReference type="FunFam" id="1.20.120.350:FF:000052">
    <property type="entry name" value="polycystic kidney disease 2-like 1 protein isoform X1"/>
    <property type="match status" value="1"/>
</dbReference>
<evidence type="ECO:0000256" key="3">
    <source>
        <dbReference type="ARBA" id="ARBA00007200"/>
    </source>
</evidence>
<dbReference type="SUPFAM" id="SSF47473">
    <property type="entry name" value="EF-hand"/>
    <property type="match status" value="1"/>
</dbReference>
<dbReference type="GO" id="GO:0031410">
    <property type="term" value="C:cytoplasmic vesicle"/>
    <property type="evidence" value="ECO:0007669"/>
    <property type="project" value="UniProtKB-SubCell"/>
</dbReference>
<dbReference type="Gene3D" id="1.10.287.70">
    <property type="match status" value="1"/>
</dbReference>
<feature type="transmembrane region" description="Helical" evidence="21">
    <location>
        <begin position="498"/>
        <end position="520"/>
    </location>
</feature>
<dbReference type="GO" id="GO:0050982">
    <property type="term" value="P:detection of mechanical stimulus"/>
    <property type="evidence" value="ECO:0007669"/>
    <property type="project" value="TreeGrafter"/>
</dbReference>
<proteinExistence type="inferred from homology"/>
<feature type="domain" description="EF-hand" evidence="22">
    <location>
        <begin position="651"/>
        <end position="686"/>
    </location>
</feature>
<evidence type="ECO:0000256" key="12">
    <source>
        <dbReference type="ARBA" id="ARBA00023157"/>
    </source>
</evidence>
<feature type="binding site" evidence="17">
    <location>
        <position position="666"/>
    </location>
    <ligand>
        <name>Ca(2+)</name>
        <dbReference type="ChEBI" id="CHEBI:29108"/>
        <label>2</label>
    </ligand>
</feature>
<keyword evidence="12" id="KW-1015">Disulfide bond</keyword>
<dbReference type="PANTHER" id="PTHR10877">
    <property type="entry name" value="POLYCYSTIN FAMILY MEMBER"/>
    <property type="match status" value="1"/>
</dbReference>
<evidence type="ECO:0000313" key="24">
    <source>
        <dbReference type="Proteomes" id="UP000694556"/>
    </source>
</evidence>
<evidence type="ECO:0000256" key="7">
    <source>
        <dbReference type="ARBA" id="ARBA00022692"/>
    </source>
</evidence>
<dbReference type="PANTHER" id="PTHR10877:SF196">
    <property type="entry name" value="POLYCYSTIN-2-LIKE PROTEIN 1"/>
    <property type="match status" value="1"/>
</dbReference>
<dbReference type="FunFam" id="1.20.5.340:FF:000020">
    <property type="entry name" value="polycystin-2 isoform X1"/>
    <property type="match status" value="1"/>
</dbReference>
<evidence type="ECO:0000256" key="5">
    <source>
        <dbReference type="ARBA" id="ARBA00022475"/>
    </source>
</evidence>
<dbReference type="Pfam" id="PF08016">
    <property type="entry name" value="PKD_channel"/>
    <property type="match status" value="1"/>
</dbReference>
<keyword evidence="11 21" id="KW-0472">Membrane</keyword>
<dbReference type="PROSITE" id="PS50222">
    <property type="entry name" value="EF_HAND_2"/>
    <property type="match status" value="1"/>
</dbReference>
<keyword evidence="6 17" id="KW-0107">Calcium channel</keyword>
<dbReference type="GO" id="GO:0060170">
    <property type="term" value="C:ciliary membrane"/>
    <property type="evidence" value="ECO:0007669"/>
    <property type="project" value="UniProtKB-SubCell"/>
</dbReference>
<keyword evidence="24" id="KW-1185">Reference proteome</keyword>
<keyword evidence="17" id="KW-0109">Calcium transport</keyword>
<evidence type="ECO:0000256" key="16">
    <source>
        <dbReference type="ARBA" id="ARBA00023329"/>
    </source>
</evidence>
<evidence type="ECO:0000256" key="18">
    <source>
        <dbReference type="PIRSR" id="PIRSR603915-2"/>
    </source>
</evidence>
<evidence type="ECO:0000256" key="4">
    <source>
        <dbReference type="ARBA" id="ARBA00022448"/>
    </source>
</evidence>
<reference evidence="23" key="2">
    <citation type="submission" date="2025-08" db="UniProtKB">
        <authorList>
            <consortium name="Ensembl"/>
        </authorList>
    </citation>
    <scope>IDENTIFICATION</scope>
</reference>
<dbReference type="InterPro" id="IPR013122">
    <property type="entry name" value="PKD1_2_channel"/>
</dbReference>
<evidence type="ECO:0000256" key="11">
    <source>
        <dbReference type="ARBA" id="ARBA00023136"/>
    </source>
</evidence>
<dbReference type="InterPro" id="IPR011992">
    <property type="entry name" value="EF-hand-dom_pair"/>
</dbReference>
<feature type="transmembrane region" description="Helical" evidence="21">
    <location>
        <begin position="368"/>
        <end position="389"/>
    </location>
</feature>
<keyword evidence="4" id="KW-0813">Transport</keyword>